<dbReference type="GO" id="GO:0008080">
    <property type="term" value="F:N-acetyltransferase activity"/>
    <property type="evidence" value="ECO:0007669"/>
    <property type="project" value="InterPro"/>
</dbReference>
<evidence type="ECO:0000256" key="1">
    <source>
        <dbReference type="ARBA" id="ARBA00022679"/>
    </source>
</evidence>
<keyword evidence="1 4" id="KW-0808">Transferase</keyword>
<keyword evidence="5" id="KW-1185">Reference proteome</keyword>
<dbReference type="Gene3D" id="3.40.630.30">
    <property type="match status" value="1"/>
</dbReference>
<dbReference type="PANTHER" id="PTHR43626:SF4">
    <property type="entry name" value="GCN5-RELATED N-ACETYLTRANSFERASE 2, CHLOROPLASTIC"/>
    <property type="match status" value="1"/>
</dbReference>
<dbReference type="CDD" id="cd04301">
    <property type="entry name" value="NAT_SF"/>
    <property type="match status" value="1"/>
</dbReference>
<evidence type="ECO:0000313" key="5">
    <source>
        <dbReference type="Proteomes" id="UP000031368"/>
    </source>
</evidence>
<dbReference type="Proteomes" id="UP000031368">
    <property type="component" value="Plasmid pRgalR602c"/>
</dbReference>
<dbReference type="SUPFAM" id="SSF55729">
    <property type="entry name" value="Acyl-CoA N-acyltransferases (Nat)"/>
    <property type="match status" value="1"/>
</dbReference>
<dbReference type="InterPro" id="IPR016181">
    <property type="entry name" value="Acyl_CoA_acyltransferase"/>
</dbReference>
<feature type="domain" description="N-acetyltransferase" evidence="3">
    <location>
        <begin position="4"/>
        <end position="132"/>
    </location>
</feature>
<keyword evidence="4" id="KW-0614">Plasmid</keyword>
<gene>
    <name evidence="4" type="ORF">RGR602_PC02195</name>
</gene>
<dbReference type="InterPro" id="IPR045039">
    <property type="entry name" value="NSI-like"/>
</dbReference>
<dbReference type="AlphaFoldDB" id="A0A0B4XHI1"/>
<name>A0A0B4XHI1_9HYPH</name>
<dbReference type="HOGENOM" id="CLU_135063_0_0_5"/>
<organism evidence="4 5">
    <name type="scientific">Rhizobium gallicum bv. gallicum R602sp</name>
    <dbReference type="NCBI Taxonomy" id="1041138"/>
    <lineage>
        <taxon>Bacteria</taxon>
        <taxon>Pseudomonadati</taxon>
        <taxon>Pseudomonadota</taxon>
        <taxon>Alphaproteobacteria</taxon>
        <taxon>Hyphomicrobiales</taxon>
        <taxon>Rhizobiaceae</taxon>
        <taxon>Rhizobium/Agrobacterium group</taxon>
        <taxon>Rhizobium</taxon>
    </lineage>
</organism>
<accession>A0A0B4XHI1</accession>
<keyword evidence="2" id="KW-0012">Acyltransferase</keyword>
<dbReference type="EMBL" id="CP006880">
    <property type="protein sequence ID" value="AJD46215.1"/>
    <property type="molecule type" value="Genomic_DNA"/>
</dbReference>
<dbReference type="KEGG" id="rga:RGR602_PC02195"/>
<dbReference type="PROSITE" id="PS51186">
    <property type="entry name" value="GNAT"/>
    <property type="match status" value="1"/>
</dbReference>
<geneLocation type="plasmid" evidence="4 5">
    <name>pRgalR602c</name>
</geneLocation>
<dbReference type="Pfam" id="PF00583">
    <property type="entry name" value="Acetyltransf_1"/>
    <property type="match status" value="1"/>
</dbReference>
<reference evidence="4 5" key="1">
    <citation type="submission" date="2013-11" db="EMBL/GenBank/DDBJ databases">
        <title>Complete genome sequence of Rhizobium gallicum bv. gallicum R602.</title>
        <authorList>
            <person name="Bustos P."/>
            <person name="Santamaria R.I."/>
            <person name="Lozano L."/>
            <person name="Acosta J.L."/>
            <person name="Ormeno-Orrillo E."/>
            <person name="Rogel M.A."/>
            <person name="Romero D."/>
            <person name="Cevallos M.A."/>
            <person name="Martinez-Romero E."/>
            <person name="Gonzalez V."/>
        </authorList>
    </citation>
    <scope>NUCLEOTIDE SEQUENCE [LARGE SCALE GENOMIC DNA]</scope>
    <source>
        <strain evidence="4 5">R602</strain>
        <plasmid evidence="4 5">pRgalR602c</plasmid>
    </source>
</reference>
<sequence>MLILEYKINPHPSSADLNPLWSAAWGAPAPASLADMLSRSLGHIGVYDGDIIIGFVNVAWDGGTHAFILDTCVHPDYRRLGIATRLVEKAIALARQKGARWLHVDFEPHLEPFYRKCGFRPTAAGLIALQSN</sequence>
<evidence type="ECO:0000256" key="2">
    <source>
        <dbReference type="ARBA" id="ARBA00023315"/>
    </source>
</evidence>
<protein>
    <submittedName>
        <fullName evidence="4">GCN5-related N-acetyltransferase protein</fullName>
    </submittedName>
</protein>
<dbReference type="PANTHER" id="PTHR43626">
    <property type="entry name" value="ACYL-COA N-ACYLTRANSFERASE"/>
    <property type="match status" value="1"/>
</dbReference>
<proteinExistence type="predicted"/>
<evidence type="ECO:0000259" key="3">
    <source>
        <dbReference type="PROSITE" id="PS51186"/>
    </source>
</evidence>
<dbReference type="InterPro" id="IPR000182">
    <property type="entry name" value="GNAT_dom"/>
</dbReference>
<dbReference type="GO" id="GO:0005737">
    <property type="term" value="C:cytoplasm"/>
    <property type="evidence" value="ECO:0007669"/>
    <property type="project" value="TreeGrafter"/>
</dbReference>
<evidence type="ECO:0000313" key="4">
    <source>
        <dbReference type="EMBL" id="AJD46215.1"/>
    </source>
</evidence>